<evidence type="ECO:0000313" key="2">
    <source>
        <dbReference type="Proteomes" id="UP001166293"/>
    </source>
</evidence>
<name>A0ABS6N9F8_9RHOB</name>
<organism evidence="1 2">
    <name type="scientific">Thalassococcus arenae</name>
    <dbReference type="NCBI Taxonomy" id="2851652"/>
    <lineage>
        <taxon>Bacteria</taxon>
        <taxon>Pseudomonadati</taxon>
        <taxon>Pseudomonadota</taxon>
        <taxon>Alphaproteobacteria</taxon>
        <taxon>Rhodobacterales</taxon>
        <taxon>Roseobacteraceae</taxon>
        <taxon>Thalassococcus</taxon>
    </lineage>
</organism>
<protein>
    <submittedName>
        <fullName evidence="1">Uncharacterized protein</fullName>
    </submittedName>
</protein>
<accession>A0ABS6N9F8</accession>
<proteinExistence type="predicted"/>
<reference evidence="1" key="1">
    <citation type="submission" date="2021-06" db="EMBL/GenBank/DDBJ databases">
        <title>Thalassococcus sp. CAU 1522 isolated from sea sand, Republic of Korea.</title>
        <authorList>
            <person name="Kim W."/>
        </authorList>
    </citation>
    <scope>NUCLEOTIDE SEQUENCE</scope>
    <source>
        <strain evidence="1">CAU 1522</strain>
    </source>
</reference>
<keyword evidence="2" id="KW-1185">Reference proteome</keyword>
<dbReference type="EMBL" id="JAHRWL010000002">
    <property type="protein sequence ID" value="MBV2360448.1"/>
    <property type="molecule type" value="Genomic_DNA"/>
</dbReference>
<sequence>MTDRPKRAPSLREAPLDRCELICRAFDFGAGPALSIEAMLDALEARNWSLRPW</sequence>
<gene>
    <name evidence="1" type="ORF">KUH32_11735</name>
</gene>
<dbReference type="Proteomes" id="UP001166293">
    <property type="component" value="Unassembled WGS sequence"/>
</dbReference>
<evidence type="ECO:0000313" key="1">
    <source>
        <dbReference type="EMBL" id="MBV2360448.1"/>
    </source>
</evidence>
<dbReference type="RefSeq" id="WP_217778588.1">
    <property type="nucleotide sequence ID" value="NZ_JAHRWL010000002.1"/>
</dbReference>
<comment type="caution">
    <text evidence="1">The sequence shown here is derived from an EMBL/GenBank/DDBJ whole genome shotgun (WGS) entry which is preliminary data.</text>
</comment>